<sequence>MKIYADNKEVSSNQGSNEQIWEEIFSKKEWGKYPSESVIRFIARNFYN</sequence>
<keyword evidence="2" id="KW-1185">Reference proteome</keyword>
<dbReference type="EMBL" id="AABVLA010000058">
    <property type="protein sequence ID" value="EAJ1622817.1"/>
    <property type="molecule type" value="Genomic_DNA"/>
</dbReference>
<accession>A0A7U8B4S4</accession>
<evidence type="ECO:0000313" key="2">
    <source>
        <dbReference type="Proteomes" id="UP000535305"/>
    </source>
</evidence>
<name>A0A7U8B4S4_CAMUP</name>
<protein>
    <submittedName>
        <fullName evidence="1">SAM-dependent methyltransferase</fullName>
    </submittedName>
</protein>
<dbReference type="GO" id="GO:0032259">
    <property type="term" value="P:methylation"/>
    <property type="evidence" value="ECO:0007669"/>
    <property type="project" value="UniProtKB-KW"/>
</dbReference>
<evidence type="ECO:0000313" key="1">
    <source>
        <dbReference type="EMBL" id="EAJ1622817.1"/>
    </source>
</evidence>
<reference evidence="1 2" key="1">
    <citation type="submission" date="2018-06" db="EMBL/GenBank/DDBJ databases">
        <authorList>
            <consortium name="PulseNet: The National Subtyping Network for Foodborne Disease Surveillance"/>
            <person name="Tarr C.L."/>
            <person name="Trees E."/>
            <person name="Katz L.S."/>
            <person name="Carleton-Romer H.A."/>
            <person name="Stroika S."/>
            <person name="Kucerova Z."/>
            <person name="Roache K.F."/>
            <person name="Sabol A.L."/>
            <person name="Besser J."/>
            <person name="Gerner-Smidt P."/>
        </authorList>
    </citation>
    <scope>NUCLEOTIDE SEQUENCE [LARGE SCALE GENOMIC DNA]</scope>
    <source>
        <strain evidence="1 2">PNUSAC003104</strain>
    </source>
</reference>
<keyword evidence="1" id="KW-0808">Transferase</keyword>
<dbReference type="AlphaFoldDB" id="A0A7U8B4S4"/>
<keyword evidence="1" id="KW-0489">Methyltransferase</keyword>
<feature type="non-terminal residue" evidence="1">
    <location>
        <position position="48"/>
    </location>
</feature>
<comment type="caution">
    <text evidence="1">The sequence shown here is derived from an EMBL/GenBank/DDBJ whole genome shotgun (WGS) entry which is preliminary data.</text>
</comment>
<gene>
    <name evidence="1" type="ORF">CT510_09255</name>
</gene>
<dbReference type="Proteomes" id="UP000535305">
    <property type="component" value="Unassembled WGS sequence"/>
</dbReference>
<proteinExistence type="predicted"/>
<dbReference type="GO" id="GO:0008168">
    <property type="term" value="F:methyltransferase activity"/>
    <property type="evidence" value="ECO:0007669"/>
    <property type="project" value="UniProtKB-KW"/>
</dbReference>
<organism evidence="1 2">
    <name type="scientific">Campylobacter upsaliensis</name>
    <dbReference type="NCBI Taxonomy" id="28080"/>
    <lineage>
        <taxon>Bacteria</taxon>
        <taxon>Pseudomonadati</taxon>
        <taxon>Campylobacterota</taxon>
        <taxon>Epsilonproteobacteria</taxon>
        <taxon>Campylobacterales</taxon>
        <taxon>Campylobacteraceae</taxon>
        <taxon>Campylobacter</taxon>
    </lineage>
</organism>